<keyword evidence="2" id="KW-1185">Reference proteome</keyword>
<accession>A0ABV9WMN3</accession>
<evidence type="ECO:0000313" key="2">
    <source>
        <dbReference type="Proteomes" id="UP001595855"/>
    </source>
</evidence>
<reference evidence="2" key="1">
    <citation type="journal article" date="2019" name="Int. J. Syst. Evol. Microbiol.">
        <title>The Global Catalogue of Microorganisms (GCM) 10K type strain sequencing project: providing services to taxonomists for standard genome sequencing and annotation.</title>
        <authorList>
            <consortium name="The Broad Institute Genomics Platform"/>
            <consortium name="The Broad Institute Genome Sequencing Center for Infectious Disease"/>
            <person name="Wu L."/>
            <person name="Ma J."/>
        </authorList>
    </citation>
    <scope>NUCLEOTIDE SEQUENCE [LARGE SCALE GENOMIC DNA]</scope>
    <source>
        <strain evidence="2">CGMCC 4.1542</strain>
    </source>
</reference>
<protein>
    <recommendedName>
        <fullName evidence="3">Lipoprotein</fullName>
    </recommendedName>
</protein>
<dbReference type="EMBL" id="JBHSJO010000001">
    <property type="protein sequence ID" value="MFC5014267.1"/>
    <property type="molecule type" value="Genomic_DNA"/>
</dbReference>
<dbReference type="RefSeq" id="WP_328660315.1">
    <property type="nucleotide sequence ID" value="NZ_BAAATN010000013.1"/>
</dbReference>
<dbReference type="Proteomes" id="UP001595855">
    <property type="component" value="Unassembled WGS sequence"/>
</dbReference>
<organism evidence="1 2">
    <name type="scientific">Streptomyces lienomycini</name>
    <dbReference type="NCBI Taxonomy" id="284035"/>
    <lineage>
        <taxon>Bacteria</taxon>
        <taxon>Bacillati</taxon>
        <taxon>Actinomycetota</taxon>
        <taxon>Actinomycetes</taxon>
        <taxon>Kitasatosporales</taxon>
        <taxon>Streptomycetaceae</taxon>
        <taxon>Streptomyces</taxon>
    </lineage>
</organism>
<evidence type="ECO:0008006" key="3">
    <source>
        <dbReference type="Google" id="ProtNLM"/>
    </source>
</evidence>
<comment type="caution">
    <text evidence="1">The sequence shown here is derived from an EMBL/GenBank/DDBJ whole genome shotgun (WGS) entry which is preliminary data.</text>
</comment>
<sequence length="194" mass="21419">MNVDVVTAKQRGRSMLGVSATVAISLVLTGCGSVGNKSSEEKLGYTPKVQEIQTSKNQVNDISSRILDWMGVTGKTTEASAAAGICEAVDPDFKKYYLIHHPWSVYDVKDGSFQQAMENIRRELPKHGWKITRDGHTDSAARNPEIVAVNEKSHHTATIEWAKNRSGNLKQIISVDVNSRCYRAPEGTDMSKDR</sequence>
<name>A0ABV9WMN3_9ACTN</name>
<evidence type="ECO:0000313" key="1">
    <source>
        <dbReference type="EMBL" id="MFC5014267.1"/>
    </source>
</evidence>
<proteinExistence type="predicted"/>
<gene>
    <name evidence="1" type="ORF">ACFPRC_05175</name>
</gene>